<feature type="transmembrane region" description="Helical" evidence="1">
    <location>
        <begin position="51"/>
        <end position="71"/>
    </location>
</feature>
<organism evidence="2 3">
    <name type="scientific">Microbulbifer epialgicus</name>
    <dbReference type="NCBI Taxonomy" id="393907"/>
    <lineage>
        <taxon>Bacteria</taxon>
        <taxon>Pseudomonadati</taxon>
        <taxon>Pseudomonadota</taxon>
        <taxon>Gammaproteobacteria</taxon>
        <taxon>Cellvibrionales</taxon>
        <taxon>Microbulbiferaceae</taxon>
        <taxon>Microbulbifer</taxon>
    </lineage>
</organism>
<dbReference type="Proteomes" id="UP001569428">
    <property type="component" value="Unassembled WGS sequence"/>
</dbReference>
<proteinExistence type="predicted"/>
<accession>A0ABV4NY93</accession>
<keyword evidence="3" id="KW-1185">Reference proteome</keyword>
<sequence length="79" mass="8507">MNRYASPEGRALKATAAALQLLQRATAIRGELRLTSAAFKDPQRYYGVIQSLLITAAKAAVICPTLGGYALRRALSSNR</sequence>
<keyword evidence="1" id="KW-0472">Membrane</keyword>
<reference evidence="2 3" key="1">
    <citation type="submission" date="2024-08" db="EMBL/GenBank/DDBJ databases">
        <authorList>
            <person name="Ishaq N."/>
        </authorList>
    </citation>
    <scope>NUCLEOTIDE SEQUENCE [LARGE SCALE GENOMIC DNA]</scope>
    <source>
        <strain evidence="2 3">DSM 18651</strain>
    </source>
</reference>
<name>A0ABV4NY93_9GAMM</name>
<gene>
    <name evidence="2" type="ORF">ACCI49_08630</name>
</gene>
<comment type="caution">
    <text evidence="2">The sequence shown here is derived from an EMBL/GenBank/DDBJ whole genome shotgun (WGS) entry which is preliminary data.</text>
</comment>
<evidence type="ECO:0000313" key="3">
    <source>
        <dbReference type="Proteomes" id="UP001569428"/>
    </source>
</evidence>
<keyword evidence="1" id="KW-1133">Transmembrane helix</keyword>
<dbReference type="RefSeq" id="WP_371838559.1">
    <property type="nucleotide sequence ID" value="NZ_JBGMEK010000014.1"/>
</dbReference>
<dbReference type="EMBL" id="JBGMEK010000014">
    <property type="protein sequence ID" value="MFA0810987.1"/>
    <property type="molecule type" value="Genomic_DNA"/>
</dbReference>
<evidence type="ECO:0000313" key="2">
    <source>
        <dbReference type="EMBL" id="MFA0810987.1"/>
    </source>
</evidence>
<protein>
    <submittedName>
        <fullName evidence="2">Uncharacterized protein</fullName>
    </submittedName>
</protein>
<keyword evidence="1" id="KW-0812">Transmembrane</keyword>
<evidence type="ECO:0000256" key="1">
    <source>
        <dbReference type="SAM" id="Phobius"/>
    </source>
</evidence>